<comment type="caution">
    <text evidence="2">The sequence shown here is derived from an EMBL/GenBank/DDBJ whole genome shotgun (WGS) entry which is preliminary data.</text>
</comment>
<organism evidence="2 3">
    <name type="scientific">Burkholderia latens</name>
    <dbReference type="NCBI Taxonomy" id="488446"/>
    <lineage>
        <taxon>Bacteria</taxon>
        <taxon>Pseudomonadati</taxon>
        <taxon>Pseudomonadota</taxon>
        <taxon>Betaproteobacteria</taxon>
        <taxon>Burkholderiales</taxon>
        <taxon>Burkholderiaceae</taxon>
        <taxon>Burkholderia</taxon>
        <taxon>Burkholderia cepacia complex</taxon>
    </lineage>
</organism>
<gene>
    <name evidence="2" type="ORF">WI41_15945</name>
</gene>
<evidence type="ECO:0000313" key="3">
    <source>
        <dbReference type="Proteomes" id="UP000056450"/>
    </source>
</evidence>
<name>A0AAP1C4J2_9BURK</name>
<dbReference type="Proteomes" id="UP000056450">
    <property type="component" value="Unassembled WGS sequence"/>
</dbReference>
<keyword evidence="2" id="KW-0808">Transferase</keyword>
<evidence type="ECO:0000259" key="1">
    <source>
        <dbReference type="Pfam" id="PF13649"/>
    </source>
</evidence>
<reference evidence="2 3" key="1">
    <citation type="submission" date="2015-11" db="EMBL/GenBank/DDBJ databases">
        <title>Expanding the genomic diversity of Burkholderia species for the development of highly accurate diagnostics.</title>
        <authorList>
            <person name="Sahl J."/>
            <person name="Keim P."/>
            <person name="Wagner D."/>
        </authorList>
    </citation>
    <scope>NUCLEOTIDE SEQUENCE [LARGE SCALE GENOMIC DNA]</scope>
    <source>
        <strain evidence="2 3">RF32-BP12</strain>
    </source>
</reference>
<dbReference type="SUPFAM" id="SSF53335">
    <property type="entry name" value="S-adenosyl-L-methionine-dependent methyltransferases"/>
    <property type="match status" value="1"/>
</dbReference>
<dbReference type="RefSeq" id="WP_059546016.1">
    <property type="nucleotide sequence ID" value="NZ_LOTQ01000024.1"/>
</dbReference>
<dbReference type="GO" id="GO:0008168">
    <property type="term" value="F:methyltransferase activity"/>
    <property type="evidence" value="ECO:0007669"/>
    <property type="project" value="UniProtKB-KW"/>
</dbReference>
<proteinExistence type="predicted"/>
<dbReference type="InterPro" id="IPR041698">
    <property type="entry name" value="Methyltransf_25"/>
</dbReference>
<dbReference type="AlphaFoldDB" id="A0AAP1C4J2"/>
<dbReference type="InterPro" id="IPR029063">
    <property type="entry name" value="SAM-dependent_MTases_sf"/>
</dbReference>
<dbReference type="Gene3D" id="3.40.50.150">
    <property type="entry name" value="Vaccinia Virus protein VP39"/>
    <property type="match status" value="1"/>
</dbReference>
<keyword evidence="2" id="KW-0489">Methyltransferase</keyword>
<dbReference type="Pfam" id="PF13649">
    <property type="entry name" value="Methyltransf_25"/>
    <property type="match status" value="1"/>
</dbReference>
<sequence length="220" mass="24114">MVSIGVNGTEGYDTDAKSLIARWQDVSFEMKHKAVIHLLPVCPSDVLDVGAGIGTDAAALAAMGHTVVAVEPVDALRRAGMDLHSSSRIEWVDDSLPHLAYLRSRQRTFGLIMLSAVWMHLDERERNEAMSTVDSLLRDDGMIVMSLRHGPAPDGRRMFDVSAAETVRLARNHHYRTVLNIETESVQHANRRRGVTWSWLAFVKASGGGNAGRSGRSDSG</sequence>
<evidence type="ECO:0000313" key="2">
    <source>
        <dbReference type="EMBL" id="KVA06826.1"/>
    </source>
</evidence>
<dbReference type="EMBL" id="LOTQ01000024">
    <property type="protein sequence ID" value="KVA06826.1"/>
    <property type="molecule type" value="Genomic_DNA"/>
</dbReference>
<protein>
    <submittedName>
        <fullName evidence="2">SAM-dependent methyltransferase</fullName>
    </submittedName>
</protein>
<accession>A0AAP1C4J2</accession>
<dbReference type="GO" id="GO:0032259">
    <property type="term" value="P:methylation"/>
    <property type="evidence" value="ECO:0007669"/>
    <property type="project" value="UniProtKB-KW"/>
</dbReference>
<feature type="domain" description="Methyltransferase" evidence="1">
    <location>
        <begin position="46"/>
        <end position="141"/>
    </location>
</feature>